<comment type="caution">
    <text evidence="4">The sequence shown here is derived from an EMBL/GenBank/DDBJ whole genome shotgun (WGS) entry which is preliminary data.</text>
</comment>
<dbReference type="CDD" id="cd10567">
    <property type="entry name" value="SWIB-MDM2_like"/>
    <property type="match status" value="1"/>
</dbReference>
<protein>
    <recommendedName>
        <fullName evidence="6">DM2 domain-containing protein</fullName>
    </recommendedName>
</protein>
<evidence type="ECO:0000313" key="4">
    <source>
        <dbReference type="EMBL" id="GJN88199.1"/>
    </source>
</evidence>
<evidence type="ECO:0000313" key="5">
    <source>
        <dbReference type="Proteomes" id="UP001342314"/>
    </source>
</evidence>
<dbReference type="AlphaFoldDB" id="A0AAV5GE88"/>
<dbReference type="SMART" id="SM00151">
    <property type="entry name" value="SWIB"/>
    <property type="match status" value="1"/>
</dbReference>
<feature type="region of interest" description="Disordered" evidence="1">
    <location>
        <begin position="75"/>
        <end position="140"/>
    </location>
</feature>
<evidence type="ECO:0000259" key="3">
    <source>
        <dbReference type="PROSITE" id="PS51998"/>
    </source>
</evidence>
<dbReference type="PROSITE" id="PS51925">
    <property type="entry name" value="SWIB_MDM2"/>
    <property type="match status" value="1"/>
</dbReference>
<feature type="domain" description="DM2" evidence="2">
    <location>
        <begin position="210"/>
        <end position="294"/>
    </location>
</feature>
<dbReference type="SUPFAM" id="SSF47592">
    <property type="entry name" value="SWIB/MDM2 domain"/>
    <property type="match status" value="1"/>
</dbReference>
<feature type="compositionally biased region" description="Basic residues" evidence="1">
    <location>
        <begin position="173"/>
        <end position="184"/>
    </location>
</feature>
<dbReference type="SUPFAM" id="SSF109715">
    <property type="entry name" value="DEK C-terminal domain"/>
    <property type="match status" value="1"/>
</dbReference>
<feature type="compositionally biased region" description="Low complexity" evidence="1">
    <location>
        <begin position="158"/>
        <end position="172"/>
    </location>
</feature>
<evidence type="ECO:0000256" key="1">
    <source>
        <dbReference type="SAM" id="MobiDB-lite"/>
    </source>
</evidence>
<dbReference type="InterPro" id="IPR014876">
    <property type="entry name" value="DEK_C"/>
</dbReference>
<feature type="domain" description="DEK-C" evidence="3">
    <location>
        <begin position="21"/>
        <end position="77"/>
    </location>
</feature>
<dbReference type="PANTHER" id="PTHR13844">
    <property type="entry name" value="SWI/SNF-RELATED MATRIX-ASSOCIATED ACTIN-DEPENDENT REGULATOR OF CHROMATIN SUBFAMILY D"/>
    <property type="match status" value="1"/>
</dbReference>
<dbReference type="InterPro" id="IPR003121">
    <property type="entry name" value="SWIB_MDM2_domain"/>
</dbReference>
<dbReference type="Pfam" id="PF08766">
    <property type="entry name" value="DEK_C"/>
    <property type="match status" value="1"/>
</dbReference>
<dbReference type="Proteomes" id="UP001342314">
    <property type="component" value="Unassembled WGS sequence"/>
</dbReference>
<feature type="region of interest" description="Disordered" evidence="1">
    <location>
        <begin position="299"/>
        <end position="363"/>
    </location>
</feature>
<dbReference type="Gene3D" id="1.10.10.60">
    <property type="entry name" value="Homeodomain-like"/>
    <property type="match status" value="1"/>
</dbReference>
<evidence type="ECO:0000259" key="2">
    <source>
        <dbReference type="PROSITE" id="PS51925"/>
    </source>
</evidence>
<evidence type="ECO:0008006" key="6">
    <source>
        <dbReference type="Google" id="ProtNLM"/>
    </source>
</evidence>
<dbReference type="Pfam" id="PF02201">
    <property type="entry name" value="SWIB"/>
    <property type="match status" value="1"/>
</dbReference>
<proteinExistence type="predicted"/>
<sequence>MERLVQDRRRCGQPAPDGFRWFHSLDARSAQTAILADADRDSITAKGVRRQLQAKYSELDVAAHKREIDEVIKDVFTGGGGDEQVKEEPTPAPAAEDVKPKLPSFTKLKRSRSPSASLDEPPASSPAFPLATSAKPNADEDADAAFARQLQAEFAAMSGGRTTRNGGSSSASSRKRAGGRKSKARVSDDDGESDDGAAKKKKKRKTGNSGFNKPHLLSHELAEVCGVQVASRPGVTKYLWRYIKANNLQDPKKKTDILPDEKLKAVSYTFKLVLPFNRINSFTMAKHIGAHLYEFDPEEHASLVPPPSDDEGAGSVKDEVDSDDDDSDKKPKRAVSTPTDKVGVRGSGRVLSKAEVDSEDDED</sequence>
<dbReference type="Gene3D" id="1.10.245.10">
    <property type="entry name" value="SWIB/MDM2 domain"/>
    <property type="match status" value="1"/>
</dbReference>
<dbReference type="PROSITE" id="PS51998">
    <property type="entry name" value="DEK_C"/>
    <property type="match status" value="1"/>
</dbReference>
<gene>
    <name evidence="4" type="ORF">Rhopal_001164-T1</name>
</gene>
<name>A0AAV5GE88_9BASI</name>
<accession>A0AAV5GE88</accession>
<dbReference type="EMBL" id="BQKY01000002">
    <property type="protein sequence ID" value="GJN88199.1"/>
    <property type="molecule type" value="Genomic_DNA"/>
</dbReference>
<dbReference type="InterPro" id="IPR036885">
    <property type="entry name" value="SWIB_MDM2_dom_sf"/>
</dbReference>
<dbReference type="InterPro" id="IPR019835">
    <property type="entry name" value="SWIB_domain"/>
</dbReference>
<organism evidence="4 5">
    <name type="scientific">Rhodotorula paludigena</name>
    <dbReference type="NCBI Taxonomy" id="86838"/>
    <lineage>
        <taxon>Eukaryota</taxon>
        <taxon>Fungi</taxon>
        <taxon>Dikarya</taxon>
        <taxon>Basidiomycota</taxon>
        <taxon>Pucciniomycotina</taxon>
        <taxon>Microbotryomycetes</taxon>
        <taxon>Sporidiobolales</taxon>
        <taxon>Sporidiobolaceae</taxon>
        <taxon>Rhodotorula</taxon>
    </lineage>
</organism>
<reference evidence="4 5" key="1">
    <citation type="submission" date="2021-12" db="EMBL/GenBank/DDBJ databases">
        <title>High titer production of polyol ester of fatty acids by Rhodotorula paludigena BS15 towards product separation-free biomass refinery.</title>
        <authorList>
            <person name="Mano J."/>
            <person name="Ono H."/>
            <person name="Tanaka T."/>
            <person name="Naito K."/>
            <person name="Sushida H."/>
            <person name="Ike M."/>
            <person name="Tokuyasu K."/>
            <person name="Kitaoka M."/>
        </authorList>
    </citation>
    <scope>NUCLEOTIDE SEQUENCE [LARGE SCALE GENOMIC DNA]</scope>
    <source>
        <strain evidence="4 5">BS15</strain>
    </source>
</reference>
<keyword evidence="5" id="KW-1185">Reference proteome</keyword>
<feature type="region of interest" description="Disordered" evidence="1">
    <location>
        <begin position="155"/>
        <end position="214"/>
    </location>
</feature>